<dbReference type="RefSeq" id="WP_349245341.1">
    <property type="nucleotide sequence ID" value="NZ_JASCXX010000014.1"/>
</dbReference>
<comment type="function">
    <text evidence="1 16">Is required not only for elongation of protein synthesis but also for the initiation of all mRNA translation through initiator tRNA(fMet) aminoacylation.</text>
</comment>
<feature type="short sequence motif" description="'KMSKS' region" evidence="16">
    <location>
        <begin position="327"/>
        <end position="331"/>
    </location>
</feature>
<dbReference type="Pfam" id="PF01588">
    <property type="entry name" value="tRNA_bind"/>
    <property type="match status" value="1"/>
</dbReference>
<dbReference type="InterPro" id="IPR023458">
    <property type="entry name" value="Met-tRNA_ligase_1"/>
</dbReference>
<feature type="binding site" evidence="16">
    <location>
        <position position="156"/>
    </location>
    <ligand>
        <name>Zn(2+)</name>
        <dbReference type="ChEBI" id="CHEBI:29105"/>
    </ligand>
</feature>
<protein>
    <recommendedName>
        <fullName evidence="16">Methionine--tRNA ligase</fullName>
        <ecNumber evidence="16">6.1.1.10</ecNumber>
    </recommendedName>
    <alternativeName>
        <fullName evidence="16">Methionyl-tRNA synthetase</fullName>
        <shortName evidence="16">MetRS</shortName>
    </alternativeName>
</protein>
<evidence type="ECO:0000256" key="7">
    <source>
        <dbReference type="ARBA" id="ARBA00022598"/>
    </source>
</evidence>
<keyword evidence="8 16" id="KW-0479">Metal-binding</keyword>
<dbReference type="CDD" id="cd02800">
    <property type="entry name" value="tRNA_bind_EcMetRS_like"/>
    <property type="match status" value="1"/>
</dbReference>
<evidence type="ECO:0000256" key="6">
    <source>
        <dbReference type="ARBA" id="ARBA00022555"/>
    </source>
</evidence>
<dbReference type="CDD" id="cd00814">
    <property type="entry name" value="MetRS_core"/>
    <property type="match status" value="1"/>
</dbReference>
<evidence type="ECO:0000256" key="9">
    <source>
        <dbReference type="ARBA" id="ARBA00022741"/>
    </source>
</evidence>
<evidence type="ECO:0000256" key="8">
    <source>
        <dbReference type="ARBA" id="ARBA00022723"/>
    </source>
</evidence>
<feature type="short sequence motif" description="'HIGH' region" evidence="16">
    <location>
        <begin position="12"/>
        <end position="22"/>
    </location>
</feature>
<evidence type="ECO:0000256" key="10">
    <source>
        <dbReference type="ARBA" id="ARBA00022833"/>
    </source>
</evidence>
<dbReference type="AlphaFoldDB" id="A0AAW6TW21"/>
<dbReference type="PANTHER" id="PTHR45765">
    <property type="entry name" value="METHIONINE--TRNA LIGASE"/>
    <property type="match status" value="1"/>
</dbReference>
<dbReference type="Gene3D" id="2.40.50.140">
    <property type="entry name" value="Nucleic acid-binding proteins"/>
    <property type="match status" value="1"/>
</dbReference>
<dbReference type="Pfam" id="PF09334">
    <property type="entry name" value="tRNA-synt_1g"/>
    <property type="match status" value="1"/>
</dbReference>
<evidence type="ECO:0000313" key="19">
    <source>
        <dbReference type="EMBL" id="MDI6449931.1"/>
    </source>
</evidence>
<feature type="binding site" evidence="16">
    <location>
        <position position="146"/>
    </location>
    <ligand>
        <name>Zn(2+)</name>
        <dbReference type="ChEBI" id="CHEBI:29105"/>
    </ligand>
</feature>
<dbReference type="EMBL" id="JASCXX010000014">
    <property type="protein sequence ID" value="MDI6449931.1"/>
    <property type="molecule type" value="Genomic_DNA"/>
</dbReference>
<keyword evidence="10 16" id="KW-0862">Zinc</keyword>
<keyword evidence="13 16" id="KW-0648">Protein biosynthesis</keyword>
<evidence type="ECO:0000256" key="1">
    <source>
        <dbReference type="ARBA" id="ARBA00003314"/>
    </source>
</evidence>
<dbReference type="SUPFAM" id="SSF50249">
    <property type="entry name" value="Nucleic acid-binding proteins"/>
    <property type="match status" value="1"/>
</dbReference>
<comment type="caution">
    <text evidence="19">The sequence shown here is derived from an EMBL/GenBank/DDBJ whole genome shotgun (WGS) entry which is preliminary data.</text>
</comment>
<proteinExistence type="inferred from homology"/>
<dbReference type="InterPro" id="IPR014758">
    <property type="entry name" value="Met-tRNA_synth"/>
</dbReference>
<evidence type="ECO:0000256" key="2">
    <source>
        <dbReference type="ARBA" id="ARBA00004496"/>
    </source>
</evidence>
<evidence type="ECO:0000256" key="13">
    <source>
        <dbReference type="ARBA" id="ARBA00022917"/>
    </source>
</evidence>
<dbReference type="Gene3D" id="3.40.50.620">
    <property type="entry name" value="HUPs"/>
    <property type="match status" value="1"/>
</dbReference>
<dbReference type="GO" id="GO:0005524">
    <property type="term" value="F:ATP binding"/>
    <property type="evidence" value="ECO:0007669"/>
    <property type="project" value="UniProtKB-UniRule"/>
</dbReference>
<feature type="region of interest" description="Disordered" evidence="17">
    <location>
        <begin position="536"/>
        <end position="560"/>
    </location>
</feature>
<evidence type="ECO:0000256" key="15">
    <source>
        <dbReference type="ARBA" id="ARBA00047364"/>
    </source>
</evidence>
<dbReference type="GO" id="GO:0006431">
    <property type="term" value="P:methionyl-tRNA aminoacylation"/>
    <property type="evidence" value="ECO:0007669"/>
    <property type="project" value="UniProtKB-UniRule"/>
</dbReference>
<dbReference type="CDD" id="cd07957">
    <property type="entry name" value="Anticodon_Ia_Met"/>
    <property type="match status" value="1"/>
</dbReference>
<dbReference type="NCBIfam" id="TIGR00399">
    <property type="entry name" value="metG_C_term"/>
    <property type="match status" value="1"/>
</dbReference>
<dbReference type="Gene3D" id="2.20.28.20">
    <property type="entry name" value="Methionyl-tRNA synthetase, Zn-domain"/>
    <property type="match status" value="1"/>
</dbReference>
<dbReference type="NCBIfam" id="NF001100">
    <property type="entry name" value="PRK00133.1"/>
    <property type="match status" value="1"/>
</dbReference>
<dbReference type="InterPro" id="IPR004495">
    <property type="entry name" value="Met-tRNA-synth_bsu_C"/>
</dbReference>
<comment type="similarity">
    <text evidence="3 16">Belongs to the class-I aminoacyl-tRNA synthetase family. MetG type 1 subfamily.</text>
</comment>
<evidence type="ECO:0000313" key="20">
    <source>
        <dbReference type="Proteomes" id="UP001431776"/>
    </source>
</evidence>
<dbReference type="InterPro" id="IPR001412">
    <property type="entry name" value="aa-tRNA-synth_I_CS"/>
</dbReference>
<keyword evidence="6 16" id="KW-0820">tRNA-binding</keyword>
<evidence type="ECO:0000259" key="18">
    <source>
        <dbReference type="PROSITE" id="PS50886"/>
    </source>
</evidence>
<dbReference type="InterPro" id="IPR014729">
    <property type="entry name" value="Rossmann-like_a/b/a_fold"/>
</dbReference>
<dbReference type="InterPro" id="IPR033911">
    <property type="entry name" value="MetRS_core"/>
</dbReference>
<keyword evidence="9 16" id="KW-0547">Nucleotide-binding</keyword>
<gene>
    <name evidence="16 19" type="primary">metG</name>
    <name evidence="19" type="ORF">QJ522_12805</name>
</gene>
<organism evidence="19 20">
    <name type="scientific">Anaerobaca lacustris</name>
    <dbReference type="NCBI Taxonomy" id="3044600"/>
    <lineage>
        <taxon>Bacteria</taxon>
        <taxon>Pseudomonadati</taxon>
        <taxon>Planctomycetota</taxon>
        <taxon>Phycisphaerae</taxon>
        <taxon>Sedimentisphaerales</taxon>
        <taxon>Anaerobacaceae</taxon>
        <taxon>Anaerobaca</taxon>
    </lineage>
</organism>
<keyword evidence="14 16" id="KW-0030">Aminoacyl-tRNA synthetase</keyword>
<dbReference type="FunFam" id="2.40.50.140:FF:000042">
    <property type="entry name" value="Methionine--tRNA ligase"/>
    <property type="match status" value="1"/>
</dbReference>
<dbReference type="GO" id="GO:0004825">
    <property type="term" value="F:methionine-tRNA ligase activity"/>
    <property type="evidence" value="ECO:0007669"/>
    <property type="project" value="UniProtKB-UniRule"/>
</dbReference>
<dbReference type="PROSITE" id="PS00178">
    <property type="entry name" value="AA_TRNA_LIGASE_I"/>
    <property type="match status" value="1"/>
</dbReference>
<evidence type="ECO:0000256" key="5">
    <source>
        <dbReference type="ARBA" id="ARBA00022490"/>
    </source>
</evidence>
<dbReference type="InterPro" id="IPR029038">
    <property type="entry name" value="MetRS_Zn"/>
</dbReference>
<dbReference type="EC" id="6.1.1.10" evidence="16"/>
<dbReference type="Gene3D" id="1.10.730.10">
    <property type="entry name" value="Isoleucyl-tRNA Synthetase, Domain 1"/>
    <property type="match status" value="1"/>
</dbReference>
<evidence type="ECO:0000256" key="4">
    <source>
        <dbReference type="ARBA" id="ARBA00011738"/>
    </source>
</evidence>
<dbReference type="FunFam" id="2.20.28.20:FF:000001">
    <property type="entry name" value="Methionine--tRNA ligase"/>
    <property type="match status" value="1"/>
</dbReference>
<dbReference type="HAMAP" id="MF_00098">
    <property type="entry name" value="Met_tRNA_synth_type1"/>
    <property type="match status" value="1"/>
</dbReference>
<feature type="binding site" evidence="16">
    <location>
        <position position="143"/>
    </location>
    <ligand>
        <name>Zn(2+)</name>
        <dbReference type="ChEBI" id="CHEBI:29105"/>
    </ligand>
</feature>
<accession>A0AAW6TW21</accession>
<evidence type="ECO:0000256" key="12">
    <source>
        <dbReference type="ARBA" id="ARBA00022884"/>
    </source>
</evidence>
<comment type="cofactor">
    <cofactor evidence="16">
        <name>Zn(2+)</name>
        <dbReference type="ChEBI" id="CHEBI:29105"/>
    </cofactor>
    <text evidence="16">Binds 1 zinc ion per subunit.</text>
</comment>
<dbReference type="InterPro" id="IPR009080">
    <property type="entry name" value="tRNAsynth_Ia_anticodon-bd"/>
</dbReference>
<dbReference type="InterPro" id="IPR012340">
    <property type="entry name" value="NA-bd_OB-fold"/>
</dbReference>
<dbReference type="GO" id="GO:0000049">
    <property type="term" value="F:tRNA binding"/>
    <property type="evidence" value="ECO:0007669"/>
    <property type="project" value="UniProtKB-UniRule"/>
</dbReference>
<comment type="catalytic activity">
    <reaction evidence="15 16">
        <text>tRNA(Met) + L-methionine + ATP = L-methionyl-tRNA(Met) + AMP + diphosphate</text>
        <dbReference type="Rhea" id="RHEA:13481"/>
        <dbReference type="Rhea" id="RHEA-COMP:9667"/>
        <dbReference type="Rhea" id="RHEA-COMP:9698"/>
        <dbReference type="ChEBI" id="CHEBI:30616"/>
        <dbReference type="ChEBI" id="CHEBI:33019"/>
        <dbReference type="ChEBI" id="CHEBI:57844"/>
        <dbReference type="ChEBI" id="CHEBI:78442"/>
        <dbReference type="ChEBI" id="CHEBI:78530"/>
        <dbReference type="ChEBI" id="CHEBI:456215"/>
        <dbReference type="EC" id="6.1.1.10"/>
    </reaction>
</comment>
<dbReference type="InterPro" id="IPR002547">
    <property type="entry name" value="tRNA-bd_dom"/>
</dbReference>
<feature type="domain" description="TRNA-binding" evidence="18">
    <location>
        <begin position="571"/>
        <end position="672"/>
    </location>
</feature>
<dbReference type="Proteomes" id="UP001431776">
    <property type="component" value="Unassembled WGS sequence"/>
</dbReference>
<dbReference type="Pfam" id="PF19303">
    <property type="entry name" value="Anticodon_3"/>
    <property type="match status" value="1"/>
</dbReference>
<comment type="subunit">
    <text evidence="4 16">Homodimer.</text>
</comment>
<dbReference type="InterPro" id="IPR041872">
    <property type="entry name" value="Anticodon_Met"/>
</dbReference>
<feature type="binding site" evidence="16">
    <location>
        <position position="159"/>
    </location>
    <ligand>
        <name>Zn(2+)</name>
        <dbReference type="ChEBI" id="CHEBI:29105"/>
    </ligand>
</feature>
<evidence type="ECO:0000256" key="17">
    <source>
        <dbReference type="SAM" id="MobiDB-lite"/>
    </source>
</evidence>
<keyword evidence="7 16" id="KW-0436">Ligase</keyword>
<dbReference type="GO" id="GO:0005829">
    <property type="term" value="C:cytosol"/>
    <property type="evidence" value="ECO:0007669"/>
    <property type="project" value="TreeGrafter"/>
</dbReference>
<dbReference type="SUPFAM" id="SSF52374">
    <property type="entry name" value="Nucleotidylyl transferase"/>
    <property type="match status" value="1"/>
</dbReference>
<dbReference type="PANTHER" id="PTHR45765:SF1">
    <property type="entry name" value="METHIONINE--TRNA LIGASE, CYTOPLASMIC"/>
    <property type="match status" value="1"/>
</dbReference>
<dbReference type="PRINTS" id="PR01041">
    <property type="entry name" value="TRNASYNTHMET"/>
</dbReference>
<evidence type="ECO:0000256" key="16">
    <source>
        <dbReference type="HAMAP-Rule" id="MF_00098"/>
    </source>
</evidence>
<keyword evidence="20" id="KW-1185">Reference proteome</keyword>
<keyword evidence="12 16" id="KW-0694">RNA-binding</keyword>
<dbReference type="PROSITE" id="PS50886">
    <property type="entry name" value="TRBD"/>
    <property type="match status" value="1"/>
</dbReference>
<dbReference type="SUPFAM" id="SSF47323">
    <property type="entry name" value="Anticodon-binding domain of a subclass of class I aminoacyl-tRNA synthetases"/>
    <property type="match status" value="1"/>
</dbReference>
<evidence type="ECO:0000256" key="11">
    <source>
        <dbReference type="ARBA" id="ARBA00022840"/>
    </source>
</evidence>
<evidence type="ECO:0000256" key="3">
    <source>
        <dbReference type="ARBA" id="ARBA00008258"/>
    </source>
</evidence>
<dbReference type="SUPFAM" id="SSF57770">
    <property type="entry name" value="Methionyl-tRNA synthetase (MetRS), Zn-domain"/>
    <property type="match status" value="1"/>
</dbReference>
<reference evidence="19" key="1">
    <citation type="submission" date="2023-05" db="EMBL/GenBank/DDBJ databases">
        <title>Anaerotaeda fermentans gen. nov., sp. nov., a novel anaerobic planctomycete of the new family within the order Sedimentisphaerales isolated from Taman Peninsula, Russia.</title>
        <authorList>
            <person name="Khomyakova M.A."/>
            <person name="Merkel A.Y."/>
            <person name="Slobodkin A.I."/>
        </authorList>
    </citation>
    <scope>NUCLEOTIDE SEQUENCE</scope>
    <source>
        <strain evidence="19">M17dextr</strain>
    </source>
</reference>
<feature type="binding site" evidence="16">
    <location>
        <position position="330"/>
    </location>
    <ligand>
        <name>ATP</name>
        <dbReference type="ChEBI" id="CHEBI:30616"/>
    </ligand>
</feature>
<dbReference type="NCBIfam" id="TIGR00398">
    <property type="entry name" value="metG"/>
    <property type="match status" value="1"/>
</dbReference>
<sequence>MPRQIVVTSALPYANGPIHIGHLVEYLQTDIWVRFQKACGNRCFYFCADDTHGTPIMLSARNAGITPEELIGRIHKEHKADFDRFHIEFDNYYTTHSPENRQLSELIFTRLDRAGSITRRDVEQTYCESCKMPLPDRYVRGTCPRCGAADQYGDSCEACGATYQPKDLVEPRCATCGATPVLQSSEHYFFKLADYEDRLKTLIAAGHTQKSVANKLDEWFKAGLKDWDISRDGPYFGFKIPGEENKYFYVWLDAPIGYMASARNYCERHGLDFETLWNSPENELYHFIGKDIMYFHALFWPAMLMGAGFKTANKLFVHGFLTVNGEKMSKSRGTFVRAATFARHLDPESLRYYYASKLTDTVGDIDLGIEDFVNKTNADIVGKYANLASRSGPMLANKLGGRLGRLDDEGRQLVERLAAARDAIVADYEGLDYAAVVRAVSALADEANRYVETKQPWATVKVDPEQTRATLTATLNAMKTLTIYLKPILPKFAEKVEKFLDVEPLGFADVDGVLEDHEIGTFERLFERIDEEQVQTMLEESKESQAPQAAPAPEPEKAAVSPFKPEVTIDDFAKLDLRIAKVLTAEPVEGADKLLHLVLDVGGVERNVLAGIAKAYQPEQLVGRLVVFFANLKPRKMKFGTSEGMILACGPGGGDVFLLAPDAGATPGQVVS</sequence>
<comment type="subcellular location">
    <subcellularLocation>
        <location evidence="2 16">Cytoplasm</location>
    </subcellularLocation>
</comment>
<dbReference type="GO" id="GO:0046872">
    <property type="term" value="F:metal ion binding"/>
    <property type="evidence" value="ECO:0007669"/>
    <property type="project" value="UniProtKB-KW"/>
</dbReference>
<name>A0AAW6TW21_9BACT</name>
<keyword evidence="11 16" id="KW-0067">ATP-binding</keyword>
<dbReference type="InterPro" id="IPR015413">
    <property type="entry name" value="Methionyl/Leucyl_tRNA_Synth"/>
</dbReference>
<keyword evidence="5 16" id="KW-0963">Cytoplasm</keyword>
<evidence type="ECO:0000256" key="14">
    <source>
        <dbReference type="ARBA" id="ARBA00023146"/>
    </source>
</evidence>